<name>A0A4P5PD53_9ENTE</name>
<evidence type="ECO:0000313" key="1">
    <source>
        <dbReference type="EMBL" id="GCF94494.1"/>
    </source>
</evidence>
<gene>
    <name evidence="1" type="ORF">NRIC_23850</name>
</gene>
<dbReference type="EMBL" id="BJCC01000019">
    <property type="protein sequence ID" value="GCF94494.1"/>
    <property type="molecule type" value="Genomic_DNA"/>
</dbReference>
<dbReference type="OrthoDB" id="2188649at2"/>
<proteinExistence type="predicted"/>
<comment type="caution">
    <text evidence="1">The sequence shown here is derived from an EMBL/GenBank/DDBJ whole genome shotgun (WGS) entry which is preliminary data.</text>
</comment>
<protein>
    <submittedName>
        <fullName evidence="1">Uncharacterized protein</fullName>
    </submittedName>
</protein>
<organism evidence="1 2">
    <name type="scientific">Enterococcus florum</name>
    <dbReference type="NCBI Taxonomy" id="2480627"/>
    <lineage>
        <taxon>Bacteria</taxon>
        <taxon>Bacillati</taxon>
        <taxon>Bacillota</taxon>
        <taxon>Bacilli</taxon>
        <taxon>Lactobacillales</taxon>
        <taxon>Enterococcaceae</taxon>
        <taxon>Enterococcus</taxon>
    </lineage>
</organism>
<accession>A0A4P5PD53</accession>
<sequence length="441" mass="51656">MGEKQLYSVAQLHRMDQEDLRAAAADWLVMTRLLLEPVEMMINGRKTAFDLSKLKDQIASVTTEEDLLVQISNNEAESSLHIWGETLLEKTLVTRKSYETWEAVFLDYLNERMKHKGLFAYIRDYDEYLYHNTSQIDKRRAFESAQESDALPKMKGVNGEVIVDCNRFPGFDVFHKGFCLTSCWRMFFGSAYKQLFPKQLLLEIQQVEKVRELGSGVFIELYKDPFQWKEPSNIRFQRLFRDQLGVAQLSYTNGVGLLAQPYIEFAFEDTVIQTVQYQNEQFQPTEKRNAAYFVTRTYDFLNDQYRVHRMKGALNVLAYFPWIDDDNEKMMNYHVIHPEMTIDQGIDAYEYYIRDVMDLDINDERFRKYTAILQFFIPGNALNEFPLEKLAARLNDVTIQQVKDRKDGFALSLEKGSNQLTVLFVDQKNIAMKNQLSALEV</sequence>
<dbReference type="RefSeq" id="WP_146622917.1">
    <property type="nucleotide sequence ID" value="NZ_BJCC01000019.1"/>
</dbReference>
<dbReference type="AlphaFoldDB" id="A0A4P5PD53"/>
<evidence type="ECO:0000313" key="2">
    <source>
        <dbReference type="Proteomes" id="UP000290567"/>
    </source>
</evidence>
<keyword evidence="2" id="KW-1185">Reference proteome</keyword>
<dbReference type="Proteomes" id="UP000290567">
    <property type="component" value="Unassembled WGS sequence"/>
</dbReference>
<reference evidence="2" key="1">
    <citation type="submission" date="2019-02" db="EMBL/GenBank/DDBJ databases">
        <title>Draft genome sequence of Enterococcus sp. Gos25-1.</title>
        <authorList>
            <person name="Tanaka N."/>
            <person name="Shiwa Y."/>
            <person name="Fujita N."/>
        </authorList>
    </citation>
    <scope>NUCLEOTIDE SEQUENCE [LARGE SCALE GENOMIC DNA]</scope>
    <source>
        <strain evidence="2">Gos25-1</strain>
    </source>
</reference>